<accession>A0AAV5BBC1</accession>
<dbReference type="Gene3D" id="3.40.50.1110">
    <property type="entry name" value="SGNH hydrolase"/>
    <property type="match status" value="1"/>
</dbReference>
<name>A0AAV5BBC1_ELECO</name>
<dbReference type="EMBL" id="BQKI01000001">
    <property type="protein sequence ID" value="GJM84480.1"/>
    <property type="molecule type" value="Genomic_DNA"/>
</dbReference>
<dbReference type="InterPro" id="IPR036514">
    <property type="entry name" value="SGNH_hydro_sf"/>
</dbReference>
<evidence type="ECO:0000256" key="3">
    <source>
        <dbReference type="SAM" id="SignalP"/>
    </source>
</evidence>
<evidence type="ECO:0000313" key="4">
    <source>
        <dbReference type="EMBL" id="GJM84480.1"/>
    </source>
</evidence>
<dbReference type="PANTHER" id="PTHR22835:SF544">
    <property type="entry name" value="OS10G0393700 PROTEIN"/>
    <property type="match status" value="1"/>
</dbReference>
<protein>
    <recommendedName>
        <fullName evidence="6">GDSL esterase/lipase</fullName>
    </recommendedName>
</protein>
<keyword evidence="2" id="KW-0325">Glycoprotein</keyword>
<evidence type="ECO:0000256" key="1">
    <source>
        <dbReference type="ARBA" id="ARBA00008668"/>
    </source>
</evidence>
<comment type="similarity">
    <text evidence="1">Belongs to the 'GDSL' lipolytic enzyme family.</text>
</comment>
<dbReference type="PANTHER" id="PTHR22835">
    <property type="entry name" value="ZINC FINGER FYVE DOMAIN CONTAINING PROTEIN"/>
    <property type="match status" value="1"/>
</dbReference>
<dbReference type="Proteomes" id="UP001054889">
    <property type="component" value="Unassembled WGS sequence"/>
</dbReference>
<dbReference type="GO" id="GO:0016788">
    <property type="term" value="F:hydrolase activity, acting on ester bonds"/>
    <property type="evidence" value="ECO:0007669"/>
    <property type="project" value="InterPro"/>
</dbReference>
<evidence type="ECO:0000313" key="5">
    <source>
        <dbReference type="Proteomes" id="UP001054889"/>
    </source>
</evidence>
<dbReference type="Pfam" id="PF00657">
    <property type="entry name" value="Lipase_GDSL"/>
    <property type="match status" value="1"/>
</dbReference>
<organism evidence="4 5">
    <name type="scientific">Eleusine coracana subsp. coracana</name>
    <dbReference type="NCBI Taxonomy" id="191504"/>
    <lineage>
        <taxon>Eukaryota</taxon>
        <taxon>Viridiplantae</taxon>
        <taxon>Streptophyta</taxon>
        <taxon>Embryophyta</taxon>
        <taxon>Tracheophyta</taxon>
        <taxon>Spermatophyta</taxon>
        <taxon>Magnoliopsida</taxon>
        <taxon>Liliopsida</taxon>
        <taxon>Poales</taxon>
        <taxon>Poaceae</taxon>
        <taxon>PACMAD clade</taxon>
        <taxon>Chloridoideae</taxon>
        <taxon>Cynodonteae</taxon>
        <taxon>Eleusininae</taxon>
        <taxon>Eleusine</taxon>
    </lineage>
</organism>
<evidence type="ECO:0008006" key="6">
    <source>
        <dbReference type="Google" id="ProtNLM"/>
    </source>
</evidence>
<dbReference type="AlphaFoldDB" id="A0AAV5BBC1"/>
<comment type="caution">
    <text evidence="4">The sequence shown here is derived from an EMBL/GenBank/DDBJ whole genome shotgun (WGS) entry which is preliminary data.</text>
</comment>
<reference evidence="4" key="1">
    <citation type="journal article" date="2018" name="DNA Res.">
        <title>Multiple hybrid de novo genome assembly of finger millet, an orphan allotetraploid crop.</title>
        <authorList>
            <person name="Hatakeyama M."/>
            <person name="Aluri S."/>
            <person name="Balachadran M.T."/>
            <person name="Sivarajan S.R."/>
            <person name="Patrignani A."/>
            <person name="Gruter S."/>
            <person name="Poveda L."/>
            <person name="Shimizu-Inatsugi R."/>
            <person name="Baeten J."/>
            <person name="Francoijs K.J."/>
            <person name="Nataraja K.N."/>
            <person name="Reddy Y.A.N."/>
            <person name="Phadnis S."/>
            <person name="Ravikumar R.L."/>
            <person name="Schlapbach R."/>
            <person name="Sreeman S.M."/>
            <person name="Shimizu K.K."/>
        </authorList>
    </citation>
    <scope>NUCLEOTIDE SEQUENCE</scope>
</reference>
<evidence type="ECO:0000256" key="2">
    <source>
        <dbReference type="ARBA" id="ARBA00023180"/>
    </source>
</evidence>
<feature type="signal peptide" evidence="3">
    <location>
        <begin position="1"/>
        <end position="23"/>
    </location>
</feature>
<feature type="chain" id="PRO_5043764111" description="GDSL esterase/lipase" evidence="3">
    <location>
        <begin position="24"/>
        <end position="151"/>
    </location>
</feature>
<proteinExistence type="inferred from homology"/>
<reference evidence="4" key="2">
    <citation type="submission" date="2021-12" db="EMBL/GenBank/DDBJ databases">
        <title>Resequencing data analysis of finger millet.</title>
        <authorList>
            <person name="Hatakeyama M."/>
            <person name="Aluri S."/>
            <person name="Balachadran M.T."/>
            <person name="Sivarajan S.R."/>
            <person name="Poveda L."/>
            <person name="Shimizu-Inatsugi R."/>
            <person name="Schlapbach R."/>
            <person name="Sreeman S.M."/>
            <person name="Shimizu K.K."/>
        </authorList>
    </citation>
    <scope>NUCLEOTIDE SEQUENCE</scope>
</reference>
<dbReference type="InterPro" id="IPR001087">
    <property type="entry name" value="GDSL"/>
</dbReference>
<gene>
    <name evidence="4" type="primary">ga00154</name>
    <name evidence="4" type="ORF">PR202_ga00154</name>
</gene>
<keyword evidence="5" id="KW-1185">Reference proteome</keyword>
<sequence>MGPFSRLSVELLLLILVAAQATAHPGGTNSHRGVAHYSRFFVFGDSFTDTGNSDICPLTAGGISSRPPYGQTYFDRPSGRYSDGRIITDFLEQGKIMENSVFFVGQIGENDYFFALLSDQTVEQTARLVPHVVGAIRSAITVSTAAFLWPL</sequence>
<keyword evidence="3" id="KW-0732">Signal</keyword>